<dbReference type="SUPFAM" id="SSF141086">
    <property type="entry name" value="Agglutinin HPA-like"/>
    <property type="match status" value="1"/>
</dbReference>
<proteinExistence type="predicted"/>
<evidence type="ECO:0000313" key="3">
    <source>
        <dbReference type="EMBL" id="KKL57710.1"/>
    </source>
</evidence>
<comment type="caution">
    <text evidence="3">The sequence shown here is derived from an EMBL/GenBank/DDBJ whole genome shotgun (WGS) entry which is preliminary data.</text>
</comment>
<dbReference type="InterPro" id="IPR019019">
    <property type="entry name" value="H-type_lectin_domain"/>
</dbReference>
<gene>
    <name evidence="3" type="ORF">LCGC14_2232690</name>
</gene>
<organism evidence="3">
    <name type="scientific">marine sediment metagenome</name>
    <dbReference type="NCBI Taxonomy" id="412755"/>
    <lineage>
        <taxon>unclassified sequences</taxon>
        <taxon>metagenomes</taxon>
        <taxon>ecological metagenomes</taxon>
    </lineage>
</organism>
<dbReference type="InterPro" id="IPR037221">
    <property type="entry name" value="H-type_lectin_dom_sf"/>
</dbReference>
<accession>A0A0F9FK94</accession>
<protein>
    <recommendedName>
        <fullName evidence="2">H-type lectin domain-containing protein</fullName>
    </recommendedName>
</protein>
<dbReference type="Gene3D" id="2.60.40.2080">
    <property type="match status" value="1"/>
</dbReference>
<name>A0A0F9FK94_9ZZZZ</name>
<evidence type="ECO:0000256" key="1">
    <source>
        <dbReference type="SAM" id="MobiDB-lite"/>
    </source>
</evidence>
<feature type="domain" description="H-type lectin" evidence="2">
    <location>
        <begin position="68"/>
        <end position="127"/>
    </location>
</feature>
<evidence type="ECO:0000259" key="2">
    <source>
        <dbReference type="Pfam" id="PF09458"/>
    </source>
</evidence>
<sequence>MALRKAPLSHTPVGHEPVLLLMTKQSESVGHAELVSGGQTSLHSHPGGGSGPALKSGLESAITEGTTRAVVFATAFASAPDVVVSFADNSAEQSTCSAYSPTTTGFTIRVDKVGGGQSKSRDVFWQATDAGNP</sequence>
<dbReference type="Pfam" id="PF09458">
    <property type="entry name" value="H_lectin"/>
    <property type="match status" value="1"/>
</dbReference>
<reference evidence="3" key="1">
    <citation type="journal article" date="2015" name="Nature">
        <title>Complex archaea that bridge the gap between prokaryotes and eukaryotes.</title>
        <authorList>
            <person name="Spang A."/>
            <person name="Saw J.H."/>
            <person name="Jorgensen S.L."/>
            <person name="Zaremba-Niedzwiedzka K."/>
            <person name="Martijn J."/>
            <person name="Lind A.E."/>
            <person name="van Eijk R."/>
            <person name="Schleper C."/>
            <person name="Guy L."/>
            <person name="Ettema T.J."/>
        </authorList>
    </citation>
    <scope>NUCLEOTIDE SEQUENCE</scope>
</reference>
<dbReference type="EMBL" id="LAZR01030071">
    <property type="protein sequence ID" value="KKL57710.1"/>
    <property type="molecule type" value="Genomic_DNA"/>
</dbReference>
<dbReference type="AlphaFoldDB" id="A0A0F9FK94"/>
<feature type="region of interest" description="Disordered" evidence="1">
    <location>
        <begin position="30"/>
        <end position="57"/>
    </location>
</feature>